<comment type="similarity">
    <text evidence="2">Belongs to the amino acid-polyamine-organocation (APC) superfamily. Amino acid transporter (AAT) (TC 2.A.3.1) family.</text>
</comment>
<evidence type="ECO:0000256" key="6">
    <source>
        <dbReference type="ARBA" id="ARBA00022970"/>
    </source>
</evidence>
<feature type="transmembrane region" description="Helical" evidence="10">
    <location>
        <begin position="296"/>
        <end position="323"/>
    </location>
</feature>
<feature type="domain" description="Amino acid permease/ SLC12A" evidence="11">
    <location>
        <begin position="33"/>
        <end position="469"/>
    </location>
</feature>
<keyword evidence="8 10" id="KW-0472">Membrane</keyword>
<keyword evidence="7 10" id="KW-1133">Transmembrane helix</keyword>
<dbReference type="PIRSF" id="PIRSF006060">
    <property type="entry name" value="AA_transporter"/>
    <property type="match status" value="1"/>
</dbReference>
<dbReference type="OrthoDB" id="5442866at2"/>
<dbReference type="PANTHER" id="PTHR43495:SF4">
    <property type="entry name" value="AROMATIC AMINO ACID TRANSPORT PROTEIN AROP"/>
    <property type="match status" value="1"/>
</dbReference>
<organism evidence="12 13">
    <name type="scientific">Paraburkholderia susongensis</name>
    <dbReference type="NCBI Taxonomy" id="1515439"/>
    <lineage>
        <taxon>Bacteria</taxon>
        <taxon>Pseudomonadati</taxon>
        <taxon>Pseudomonadota</taxon>
        <taxon>Betaproteobacteria</taxon>
        <taxon>Burkholderiales</taxon>
        <taxon>Burkholderiaceae</taxon>
        <taxon>Paraburkholderia</taxon>
    </lineage>
</organism>
<proteinExistence type="inferred from homology"/>
<dbReference type="AlphaFoldDB" id="A0A1X7L7S5"/>
<keyword evidence="6" id="KW-0029">Amino-acid transport</keyword>
<feature type="transmembrane region" description="Helical" evidence="10">
    <location>
        <begin position="214"/>
        <end position="234"/>
    </location>
</feature>
<evidence type="ECO:0000256" key="2">
    <source>
        <dbReference type="ARBA" id="ARBA00008583"/>
    </source>
</evidence>
<evidence type="ECO:0000256" key="1">
    <source>
        <dbReference type="ARBA" id="ARBA00004651"/>
    </source>
</evidence>
<keyword evidence="13" id="KW-1185">Reference proteome</keyword>
<feature type="transmembrane region" description="Helical" evidence="10">
    <location>
        <begin position="451"/>
        <end position="469"/>
    </location>
</feature>
<name>A0A1X7L7S5_9BURK</name>
<feature type="transmembrane region" description="Helical" evidence="10">
    <location>
        <begin position="61"/>
        <end position="80"/>
    </location>
</feature>
<evidence type="ECO:0000256" key="10">
    <source>
        <dbReference type="SAM" id="Phobius"/>
    </source>
</evidence>
<accession>A0A1X7L7S5</accession>
<dbReference type="EMBL" id="FXAT01000005">
    <property type="protein sequence ID" value="SMG49908.1"/>
    <property type="molecule type" value="Genomic_DNA"/>
</dbReference>
<dbReference type="STRING" id="1515439.SAMN06265784_105205"/>
<dbReference type="Pfam" id="PF00324">
    <property type="entry name" value="AA_permease"/>
    <property type="match status" value="1"/>
</dbReference>
<comment type="subcellular location">
    <subcellularLocation>
        <location evidence="1">Cell membrane</location>
        <topology evidence="1">Multi-pass membrane protein</topology>
    </subcellularLocation>
</comment>
<evidence type="ECO:0000256" key="5">
    <source>
        <dbReference type="ARBA" id="ARBA00022692"/>
    </source>
</evidence>
<dbReference type="GO" id="GO:0055085">
    <property type="term" value="P:transmembrane transport"/>
    <property type="evidence" value="ECO:0007669"/>
    <property type="project" value="InterPro"/>
</dbReference>
<sequence length="484" mass="52728">MKAQSQVSEQVPEGGHAENAGRGELKQRLSNRHIQLLALGGAVGTGLFLGSAGVLELAGPSMILGYACVGIIMFLISRYLGEMLVETQVSDSFSYFARKFWGEFPGFFSGWNTFLLYVLVGMIELTAAGKFIQFWWPGIPTWMSAALFFVVVNGLNFVSVRIYGETEFWLAVIKVGAVVAMIVMGIFLLGSGRAGPDATISNLWSHGGFLPKGWHGLIMSLAFISFSFGGLEMLGFTAAEAKDPKRTIPKAINQVLFRILIFYVGSMLILMALVPWTNLLAALKAGGDTYSNSPFVMVFSVLGSKFAANALNFVVLTAALSVYNGMVYCNSRLLYGMARDGQAPRFLAKVNARGVPYAGILYPAAYTALCIVLNYIMPRGALELLMSLVVAGLVLMWVIIIVTHLKFRASMRQEGKPADFPAPLAPYSNYLCLAFMLLITVVLFLTPDVRISVYAMPFWVAAVYGAFALRKGVARRHRGVAESI</sequence>
<feature type="transmembrane region" description="Helical" evidence="10">
    <location>
        <begin position="175"/>
        <end position="194"/>
    </location>
</feature>
<evidence type="ECO:0000256" key="7">
    <source>
        <dbReference type="ARBA" id="ARBA00022989"/>
    </source>
</evidence>
<feature type="transmembrane region" description="Helical" evidence="10">
    <location>
        <begin position="384"/>
        <end position="407"/>
    </location>
</feature>
<feature type="region of interest" description="Disordered" evidence="9">
    <location>
        <begin position="1"/>
        <end position="22"/>
    </location>
</feature>
<dbReference type="GO" id="GO:0006865">
    <property type="term" value="P:amino acid transport"/>
    <property type="evidence" value="ECO:0007669"/>
    <property type="project" value="UniProtKB-KW"/>
</dbReference>
<feature type="transmembrane region" description="Helical" evidence="10">
    <location>
        <begin position="142"/>
        <end position="163"/>
    </location>
</feature>
<evidence type="ECO:0000256" key="3">
    <source>
        <dbReference type="ARBA" id="ARBA00022448"/>
    </source>
</evidence>
<dbReference type="Gene3D" id="1.20.1740.10">
    <property type="entry name" value="Amino acid/polyamine transporter I"/>
    <property type="match status" value="1"/>
</dbReference>
<evidence type="ECO:0000313" key="13">
    <source>
        <dbReference type="Proteomes" id="UP000193228"/>
    </source>
</evidence>
<evidence type="ECO:0000256" key="9">
    <source>
        <dbReference type="SAM" id="MobiDB-lite"/>
    </source>
</evidence>
<gene>
    <name evidence="12" type="ORF">SAMN06265784_105205</name>
</gene>
<dbReference type="Proteomes" id="UP000193228">
    <property type="component" value="Unassembled WGS sequence"/>
</dbReference>
<dbReference type="GO" id="GO:0005886">
    <property type="term" value="C:plasma membrane"/>
    <property type="evidence" value="ECO:0007669"/>
    <property type="project" value="UniProtKB-SubCell"/>
</dbReference>
<evidence type="ECO:0000313" key="12">
    <source>
        <dbReference type="EMBL" id="SMG49908.1"/>
    </source>
</evidence>
<feature type="transmembrane region" description="Helical" evidence="10">
    <location>
        <begin position="36"/>
        <end position="55"/>
    </location>
</feature>
<evidence type="ECO:0000256" key="8">
    <source>
        <dbReference type="ARBA" id="ARBA00023136"/>
    </source>
</evidence>
<keyword evidence="4" id="KW-1003">Cell membrane</keyword>
<keyword evidence="5 10" id="KW-0812">Transmembrane</keyword>
<dbReference type="PANTHER" id="PTHR43495">
    <property type="entry name" value="GABA PERMEASE"/>
    <property type="match status" value="1"/>
</dbReference>
<feature type="transmembrane region" description="Helical" evidence="10">
    <location>
        <begin position="355"/>
        <end position="378"/>
    </location>
</feature>
<protein>
    <submittedName>
        <fullName evidence="12">Aromatic amino acid transport protein AroP</fullName>
    </submittedName>
</protein>
<feature type="transmembrane region" description="Helical" evidence="10">
    <location>
        <begin position="255"/>
        <end position="276"/>
    </location>
</feature>
<dbReference type="InterPro" id="IPR004841">
    <property type="entry name" value="AA-permease/SLC12A_dom"/>
</dbReference>
<evidence type="ECO:0000259" key="11">
    <source>
        <dbReference type="Pfam" id="PF00324"/>
    </source>
</evidence>
<evidence type="ECO:0000256" key="4">
    <source>
        <dbReference type="ARBA" id="ARBA00022475"/>
    </source>
</evidence>
<reference evidence="13" key="1">
    <citation type="submission" date="2017-04" db="EMBL/GenBank/DDBJ databases">
        <authorList>
            <person name="Varghese N."/>
            <person name="Submissions S."/>
        </authorList>
    </citation>
    <scope>NUCLEOTIDE SEQUENCE [LARGE SCALE GENOMIC DNA]</scope>
    <source>
        <strain evidence="13">LMG 29540</strain>
    </source>
</reference>
<dbReference type="FunFam" id="1.20.1740.10:FF:000001">
    <property type="entry name" value="Amino acid permease"/>
    <property type="match status" value="1"/>
</dbReference>
<keyword evidence="3" id="KW-0813">Transport</keyword>
<feature type="transmembrane region" description="Helical" evidence="10">
    <location>
        <begin position="427"/>
        <end position="445"/>
    </location>
</feature>